<feature type="chain" id="PRO_5015710214" description="Secreted protein" evidence="2">
    <location>
        <begin position="20"/>
        <end position="151"/>
    </location>
</feature>
<accession>A0A2T4BU92</accession>
<feature type="signal peptide" evidence="2">
    <location>
        <begin position="1"/>
        <end position="19"/>
    </location>
</feature>
<sequence>MTALFCFSIFASLAALCSKKSYSPQDWCPCVLSVCVCVSSALSKPPPGFLSPPPPPPFCPFLRPFFFLKRGLKKNERETVSNRRKAGIVRQTGSLLLYPQESQSSPVWKKRHSSPMGSSRPANRELPFPRKFVRASKTIISTPCHVVYAGR</sequence>
<keyword evidence="2" id="KW-0732">Signal</keyword>
<evidence type="ECO:0000256" key="1">
    <source>
        <dbReference type="SAM" id="MobiDB-lite"/>
    </source>
</evidence>
<evidence type="ECO:0000256" key="2">
    <source>
        <dbReference type="SAM" id="SignalP"/>
    </source>
</evidence>
<dbReference type="Proteomes" id="UP000240760">
    <property type="component" value="Unassembled WGS sequence"/>
</dbReference>
<organism evidence="3 4">
    <name type="scientific">Trichoderma longibrachiatum ATCC 18648</name>
    <dbReference type="NCBI Taxonomy" id="983965"/>
    <lineage>
        <taxon>Eukaryota</taxon>
        <taxon>Fungi</taxon>
        <taxon>Dikarya</taxon>
        <taxon>Ascomycota</taxon>
        <taxon>Pezizomycotina</taxon>
        <taxon>Sordariomycetes</taxon>
        <taxon>Hypocreomycetidae</taxon>
        <taxon>Hypocreales</taxon>
        <taxon>Hypocreaceae</taxon>
        <taxon>Trichoderma</taxon>
    </lineage>
</organism>
<evidence type="ECO:0008006" key="5">
    <source>
        <dbReference type="Google" id="ProtNLM"/>
    </source>
</evidence>
<dbReference type="AlphaFoldDB" id="A0A2T4BU92"/>
<keyword evidence="4" id="KW-1185">Reference proteome</keyword>
<gene>
    <name evidence="3" type="ORF">M440DRAFT_154710</name>
</gene>
<feature type="region of interest" description="Disordered" evidence="1">
    <location>
        <begin position="101"/>
        <end position="125"/>
    </location>
</feature>
<proteinExistence type="predicted"/>
<reference evidence="3 4" key="1">
    <citation type="submission" date="2016-07" db="EMBL/GenBank/DDBJ databases">
        <title>Multiple horizontal gene transfer events from other fungi enriched the ability of initially mycotrophic Trichoderma (Ascomycota) to feed on dead plant biomass.</title>
        <authorList>
            <consortium name="DOE Joint Genome Institute"/>
            <person name="Aerts A."/>
            <person name="Atanasova L."/>
            <person name="Chenthamara K."/>
            <person name="Zhang J."/>
            <person name="Grujic M."/>
            <person name="Henrissat B."/>
            <person name="Kuo A."/>
            <person name="Salamov A."/>
            <person name="Lipzen A."/>
            <person name="Labutti K."/>
            <person name="Barry K."/>
            <person name="Miao Y."/>
            <person name="Rahimi M.J."/>
            <person name="Shen Q."/>
            <person name="Grigoriev I.V."/>
            <person name="Kubicek C.P."/>
            <person name="Druzhinina I.S."/>
        </authorList>
    </citation>
    <scope>NUCLEOTIDE SEQUENCE [LARGE SCALE GENOMIC DNA]</scope>
    <source>
        <strain evidence="3 4">ATCC 18648</strain>
    </source>
</reference>
<name>A0A2T4BU92_TRILO</name>
<evidence type="ECO:0000313" key="3">
    <source>
        <dbReference type="EMBL" id="PTB72883.1"/>
    </source>
</evidence>
<dbReference type="EMBL" id="KZ679140">
    <property type="protein sequence ID" value="PTB72883.1"/>
    <property type="molecule type" value="Genomic_DNA"/>
</dbReference>
<protein>
    <recommendedName>
        <fullName evidence="5">Secreted protein</fullName>
    </recommendedName>
</protein>
<evidence type="ECO:0000313" key="4">
    <source>
        <dbReference type="Proteomes" id="UP000240760"/>
    </source>
</evidence>